<dbReference type="FunFam" id="3.40.50.300:FF:001091">
    <property type="entry name" value="Probable disease resistance protein At1g61300"/>
    <property type="match status" value="1"/>
</dbReference>
<dbReference type="PANTHER" id="PTHR23155">
    <property type="entry name" value="DISEASE RESISTANCE PROTEIN RP"/>
    <property type="match status" value="1"/>
</dbReference>
<evidence type="ECO:0000256" key="10">
    <source>
        <dbReference type="ARBA" id="ARBA00022840"/>
    </source>
</evidence>
<dbReference type="InterPro" id="IPR058922">
    <property type="entry name" value="WHD_DRP"/>
</dbReference>
<evidence type="ECO:0000313" key="15">
    <source>
        <dbReference type="Proteomes" id="UP000030748"/>
    </source>
</evidence>
<dbReference type="Gene3D" id="3.40.50.300">
    <property type="entry name" value="P-loop containing nucleotide triphosphate hydrolases"/>
    <property type="match status" value="1"/>
</dbReference>
<evidence type="ECO:0000259" key="11">
    <source>
        <dbReference type="Pfam" id="PF00931"/>
    </source>
</evidence>
<evidence type="ECO:0000256" key="4">
    <source>
        <dbReference type="ARBA" id="ARBA00022490"/>
    </source>
</evidence>
<dbReference type="InterPro" id="IPR055414">
    <property type="entry name" value="LRR_R13L4/SHOC2-like"/>
</dbReference>
<feature type="domain" description="NB-ARC" evidence="11">
    <location>
        <begin position="146"/>
        <end position="312"/>
    </location>
</feature>
<gene>
    <name evidence="14" type="ORF">MIMGU_mgv1a020688mg</name>
</gene>
<dbReference type="InterPro" id="IPR036388">
    <property type="entry name" value="WH-like_DNA-bd_sf"/>
</dbReference>
<accession>A0A022RD41</accession>
<keyword evidence="8" id="KW-0547">Nucleotide-binding</keyword>
<feature type="domain" description="Disease resistance protein winged helix" evidence="12">
    <location>
        <begin position="399"/>
        <end position="470"/>
    </location>
</feature>
<keyword evidence="9" id="KW-0611">Plant defense</keyword>
<keyword evidence="4" id="KW-0963">Cytoplasm</keyword>
<dbReference type="Gene3D" id="1.10.8.430">
    <property type="entry name" value="Helical domain of apoptotic protease-activating factors"/>
    <property type="match status" value="1"/>
</dbReference>
<evidence type="ECO:0000259" key="12">
    <source>
        <dbReference type="Pfam" id="PF23559"/>
    </source>
</evidence>
<dbReference type="GO" id="GO:0043531">
    <property type="term" value="F:ADP binding"/>
    <property type="evidence" value="ECO:0007669"/>
    <property type="project" value="InterPro"/>
</dbReference>
<dbReference type="InterPro" id="IPR044974">
    <property type="entry name" value="Disease_R_plants"/>
</dbReference>
<organism evidence="14 15">
    <name type="scientific">Erythranthe guttata</name>
    <name type="common">Yellow monkey flower</name>
    <name type="synonym">Mimulus guttatus</name>
    <dbReference type="NCBI Taxonomy" id="4155"/>
    <lineage>
        <taxon>Eukaryota</taxon>
        <taxon>Viridiplantae</taxon>
        <taxon>Streptophyta</taxon>
        <taxon>Embryophyta</taxon>
        <taxon>Tracheophyta</taxon>
        <taxon>Spermatophyta</taxon>
        <taxon>Magnoliopsida</taxon>
        <taxon>eudicotyledons</taxon>
        <taxon>Gunneridae</taxon>
        <taxon>Pentapetalae</taxon>
        <taxon>asterids</taxon>
        <taxon>lamiids</taxon>
        <taxon>Lamiales</taxon>
        <taxon>Phrymaceae</taxon>
        <taxon>Erythranthe</taxon>
    </lineage>
</organism>
<dbReference type="InterPro" id="IPR027417">
    <property type="entry name" value="P-loop_NTPase"/>
</dbReference>
<protein>
    <submittedName>
        <fullName evidence="14">Uncharacterized protein</fullName>
    </submittedName>
</protein>
<dbReference type="InterPro" id="IPR042197">
    <property type="entry name" value="Apaf_helical"/>
</dbReference>
<comment type="subcellular location">
    <subcellularLocation>
        <location evidence="2">Cytoplasm</location>
    </subcellularLocation>
</comment>
<feature type="domain" description="Disease resistance R13L4/SHOC-2-like LRR" evidence="13">
    <location>
        <begin position="538"/>
        <end position="834"/>
    </location>
</feature>
<dbReference type="SUPFAM" id="SSF52540">
    <property type="entry name" value="P-loop containing nucleoside triphosphate hydrolases"/>
    <property type="match status" value="1"/>
</dbReference>
<evidence type="ECO:0000256" key="2">
    <source>
        <dbReference type="ARBA" id="ARBA00004496"/>
    </source>
</evidence>
<dbReference type="AlphaFoldDB" id="A0A022RD41"/>
<dbReference type="Gene3D" id="3.80.10.10">
    <property type="entry name" value="Ribonuclease Inhibitor"/>
    <property type="match status" value="1"/>
</dbReference>
<dbReference type="GO" id="GO:0005524">
    <property type="term" value="F:ATP binding"/>
    <property type="evidence" value="ECO:0007669"/>
    <property type="project" value="UniProtKB-KW"/>
</dbReference>
<name>A0A022RD41_ERYGU</name>
<keyword evidence="15" id="KW-1185">Reference proteome</keyword>
<dbReference type="GO" id="GO:0005737">
    <property type="term" value="C:cytoplasm"/>
    <property type="evidence" value="ECO:0007669"/>
    <property type="project" value="UniProtKB-SubCell"/>
</dbReference>
<dbReference type="Pfam" id="PF23559">
    <property type="entry name" value="WHD_DRP"/>
    <property type="match status" value="1"/>
</dbReference>
<comment type="similarity">
    <text evidence="3">Belongs to the disease resistance NB-LRR family.</text>
</comment>
<dbReference type="eggNOG" id="KOG4658">
    <property type="taxonomic scope" value="Eukaryota"/>
</dbReference>
<evidence type="ECO:0000256" key="1">
    <source>
        <dbReference type="ARBA" id="ARBA00002074"/>
    </source>
</evidence>
<dbReference type="InterPro" id="IPR032675">
    <property type="entry name" value="LRR_dom_sf"/>
</dbReference>
<proteinExistence type="inferred from homology"/>
<evidence type="ECO:0000256" key="8">
    <source>
        <dbReference type="ARBA" id="ARBA00022741"/>
    </source>
</evidence>
<dbReference type="Gene3D" id="1.10.10.10">
    <property type="entry name" value="Winged helix-like DNA-binding domain superfamily/Winged helix DNA-binding domain"/>
    <property type="match status" value="1"/>
</dbReference>
<dbReference type="Pfam" id="PF00931">
    <property type="entry name" value="NB-ARC"/>
    <property type="match status" value="1"/>
</dbReference>
<keyword evidence="5" id="KW-0433">Leucine-rich repeat</keyword>
<evidence type="ECO:0000256" key="7">
    <source>
        <dbReference type="ARBA" id="ARBA00022737"/>
    </source>
</evidence>
<keyword evidence="6" id="KW-0381">Hypersensitive response</keyword>
<keyword evidence="7" id="KW-0677">Repeat</keyword>
<evidence type="ECO:0000256" key="6">
    <source>
        <dbReference type="ARBA" id="ARBA00022667"/>
    </source>
</evidence>
<evidence type="ECO:0000259" key="13">
    <source>
        <dbReference type="Pfam" id="PF23598"/>
    </source>
</evidence>
<dbReference type="PANTHER" id="PTHR23155:SF1152">
    <property type="entry name" value="AAA+ ATPASE DOMAIN-CONTAINING PROTEIN"/>
    <property type="match status" value="1"/>
</dbReference>
<dbReference type="InterPro" id="IPR002182">
    <property type="entry name" value="NB-ARC"/>
</dbReference>
<dbReference type="Gene3D" id="1.20.5.4130">
    <property type="match status" value="1"/>
</dbReference>
<evidence type="ECO:0000256" key="3">
    <source>
        <dbReference type="ARBA" id="ARBA00008894"/>
    </source>
</evidence>
<evidence type="ECO:0000256" key="5">
    <source>
        <dbReference type="ARBA" id="ARBA00022614"/>
    </source>
</evidence>
<dbReference type="FunFam" id="1.10.10.10:FF:000322">
    <property type="entry name" value="Probable disease resistance protein At1g63360"/>
    <property type="match status" value="1"/>
</dbReference>
<dbReference type="Proteomes" id="UP000030748">
    <property type="component" value="Unassembled WGS sequence"/>
</dbReference>
<evidence type="ECO:0000256" key="9">
    <source>
        <dbReference type="ARBA" id="ARBA00022821"/>
    </source>
</evidence>
<dbReference type="GO" id="GO:0009626">
    <property type="term" value="P:plant-type hypersensitive response"/>
    <property type="evidence" value="ECO:0007669"/>
    <property type="project" value="UniProtKB-KW"/>
</dbReference>
<dbReference type="SUPFAM" id="SSF52058">
    <property type="entry name" value="L domain-like"/>
    <property type="match status" value="1"/>
</dbReference>
<keyword evidence="10" id="KW-0067">ATP-binding</keyword>
<dbReference type="PRINTS" id="PR00364">
    <property type="entry name" value="DISEASERSIST"/>
</dbReference>
<dbReference type="GO" id="GO:0051607">
    <property type="term" value="P:defense response to virus"/>
    <property type="evidence" value="ECO:0007669"/>
    <property type="project" value="UniProtKB-ARBA"/>
</dbReference>
<evidence type="ECO:0000313" key="14">
    <source>
        <dbReference type="EMBL" id="EYU38161.1"/>
    </source>
</evidence>
<comment type="function">
    <text evidence="1">Confers resistance to late blight (Phytophthora infestans) races carrying the avirulence gene Avr1. Resistance proteins guard the plant against pathogens that contain an appropriate avirulence protein via an indirect interaction with this avirulence protein. That triggers a defense system including the hypersensitive response, which restricts the pathogen growth.</text>
</comment>
<sequence length="861" mass="98271">MAAYASLVSVLNIMDQIQNHPRLSICLHQEQAQSLCEKIDFLLDFVESTHSHGGSKEVEVLESQIARAAYAAEDIIESHIVDQLAAGSTSFLDLQKIIADMDSVNVNKEEIKDLKPTSYPTTSSQQPLTSNTEKCTMVGFDKESFQLKDALTGQQSRLQIIPIVGMGGSGKTTLVKNVYESSLIFHHFDIIAWATISQNYTVREIFSQLFSCQSKSTGDHLNIPEADEHQLTHKFYQNLIGRRYLIVLDDMWSTDAWDRINFFFPDNTNKSRIVVTTRLSSVATYFGSSSYLSMKFLNEDISWNLFCKKTFAQLEGCPPELEEIAKKIVRKCRGLPLSIVVIGGLLRKSYKTKEYWEDVAREKNSILNLGDDQQSFDILSLSYSHLPAHLKPCFLYTGVFPEDHRIHVTQLIKLWVAEGFIRPNNSQSLEEIGEDYLKDLTDRNLILVHRYRSTRKIKICLVHDLLRDLCLKKAQEEKFLRVMGVSDIPQGIDEERRIVFHEKIPEDKYDDPRVFSHGLESASLARSLVSNGGRMSFKFRLLRVLLNVVDSKSRDDIFELFNLRYACKSYSSESHTTSVGLPSSISLLWNVQTLIIRGNVRFVAPSEIWSMQQLRHLDFAKISFRDPPLSDQQDNHHDSVLRNLQTLKGAVNLRLSEEVCERIPNVKKLKIMYFGISRSSRDYCLYNLCRLQKLESLNFCVYEPQKSSDEQTALLRSDLVRNTIAFPRSLVKLTLEGCFLNWEDLTRIGLLPHLQVLKLINDSVVGSEWNPVEGEFLKLKFLKIVNCSDLVHWNADSSHFPVLENLFVIGLKKLDEIPLAIGDIPTLRNILLNGCSESAVFSVINIVYPQDSRVVQKIIEV</sequence>
<dbReference type="EMBL" id="KI630505">
    <property type="protein sequence ID" value="EYU38161.1"/>
    <property type="molecule type" value="Genomic_DNA"/>
</dbReference>
<dbReference type="Pfam" id="PF23598">
    <property type="entry name" value="LRR_14"/>
    <property type="match status" value="1"/>
</dbReference>
<reference evidence="14 15" key="1">
    <citation type="journal article" date="2013" name="Proc. Natl. Acad. Sci. U.S.A.">
        <title>Fine-scale variation in meiotic recombination in Mimulus inferred from population shotgun sequencing.</title>
        <authorList>
            <person name="Hellsten U."/>
            <person name="Wright K.M."/>
            <person name="Jenkins J."/>
            <person name="Shu S."/>
            <person name="Yuan Y."/>
            <person name="Wessler S.R."/>
            <person name="Schmutz J."/>
            <person name="Willis J.H."/>
            <person name="Rokhsar D.S."/>
        </authorList>
    </citation>
    <scope>NUCLEOTIDE SEQUENCE [LARGE SCALE GENOMIC DNA]</scope>
    <source>
        <strain evidence="15">cv. DUN x IM62</strain>
    </source>
</reference>